<keyword evidence="3" id="KW-0687">Ribonucleoprotein</keyword>
<dbReference type="GO" id="GO:0006412">
    <property type="term" value="P:translation"/>
    <property type="evidence" value="ECO:0007669"/>
    <property type="project" value="InterPro"/>
</dbReference>
<protein>
    <submittedName>
        <fullName evidence="6">Ribosomal protein L13</fullName>
    </submittedName>
</protein>
<organism evidence="4">
    <name type="scientific">Cladocopium goreaui</name>
    <dbReference type="NCBI Taxonomy" id="2562237"/>
    <lineage>
        <taxon>Eukaryota</taxon>
        <taxon>Sar</taxon>
        <taxon>Alveolata</taxon>
        <taxon>Dinophyceae</taxon>
        <taxon>Suessiales</taxon>
        <taxon>Symbiodiniaceae</taxon>
        <taxon>Cladocopium</taxon>
    </lineage>
</organism>
<dbReference type="PANTHER" id="PTHR11545:SF41">
    <property type="entry name" value="50S RIBOSOMAL PROTEIN L13, CHLOROPLASTIC"/>
    <property type="match status" value="1"/>
</dbReference>
<gene>
    <name evidence="4" type="ORF">C1SCF055_LOCUS10815</name>
</gene>
<evidence type="ECO:0000256" key="1">
    <source>
        <dbReference type="ARBA" id="ARBA00006227"/>
    </source>
</evidence>
<evidence type="ECO:0000256" key="3">
    <source>
        <dbReference type="ARBA" id="ARBA00023274"/>
    </source>
</evidence>
<accession>A0A9P1C3J2</accession>
<dbReference type="HAMAP" id="MF_01366">
    <property type="entry name" value="Ribosomal_uL13"/>
    <property type="match status" value="1"/>
</dbReference>
<sequence>MFRSLGRFVRKTRRRDASRTWQSFRDAKVINPFSEYQWTSQPYPSYNMPRVARDVRPHRTLKAISHCDEKGWWHILDAQGRDVGKLAAFASRLLQGKHRCDYAPDRVKGDSVIIVNAIHVFFPGHTWVRHCLSSNFFLTLLLCLFQPHLCKDTKIYRFWRNRRTDPRGAKVLTATRLMMLNPSIIISQAVKGMLPNNLLRNNFLRRLYCYPGAIHPHWGMPQVIVPVEKRPEMIPDAFTFEAEVRQSE</sequence>
<dbReference type="Gene3D" id="3.90.1180.10">
    <property type="entry name" value="Ribosomal protein L13"/>
    <property type="match status" value="1"/>
</dbReference>
<dbReference type="EMBL" id="CAMXCT030000779">
    <property type="protein sequence ID" value="CAL4770498.1"/>
    <property type="molecule type" value="Genomic_DNA"/>
</dbReference>
<proteinExistence type="inferred from homology"/>
<evidence type="ECO:0000313" key="4">
    <source>
        <dbReference type="EMBL" id="CAI3983186.1"/>
    </source>
</evidence>
<dbReference type="GO" id="GO:0017148">
    <property type="term" value="P:negative regulation of translation"/>
    <property type="evidence" value="ECO:0007669"/>
    <property type="project" value="TreeGrafter"/>
</dbReference>
<dbReference type="OrthoDB" id="274622at2759"/>
<dbReference type="GO" id="GO:0003729">
    <property type="term" value="F:mRNA binding"/>
    <property type="evidence" value="ECO:0007669"/>
    <property type="project" value="TreeGrafter"/>
</dbReference>
<evidence type="ECO:0000313" key="7">
    <source>
        <dbReference type="Proteomes" id="UP001152797"/>
    </source>
</evidence>
<dbReference type="CDD" id="cd00392">
    <property type="entry name" value="Ribosomal_L13"/>
    <property type="match status" value="1"/>
</dbReference>
<dbReference type="InterPro" id="IPR005822">
    <property type="entry name" value="Ribosomal_uL13"/>
</dbReference>
<dbReference type="AlphaFoldDB" id="A0A9P1C3J2"/>
<keyword evidence="7" id="KW-1185">Reference proteome</keyword>
<dbReference type="SUPFAM" id="SSF52161">
    <property type="entry name" value="Ribosomal protein L13"/>
    <property type="match status" value="1"/>
</dbReference>
<evidence type="ECO:0000313" key="5">
    <source>
        <dbReference type="EMBL" id="CAL1136561.1"/>
    </source>
</evidence>
<comment type="similarity">
    <text evidence="1">Belongs to the universal ribosomal protein uL13 family.</text>
</comment>
<dbReference type="Pfam" id="PF00572">
    <property type="entry name" value="Ribosomal_L13"/>
    <property type="match status" value="2"/>
</dbReference>
<dbReference type="PANTHER" id="PTHR11545">
    <property type="entry name" value="RIBOSOMAL PROTEIN L13"/>
    <property type="match status" value="1"/>
</dbReference>
<dbReference type="EMBL" id="CAMXCT020000779">
    <property type="protein sequence ID" value="CAL1136561.1"/>
    <property type="molecule type" value="Genomic_DNA"/>
</dbReference>
<comment type="caution">
    <text evidence="4">The sequence shown here is derived from an EMBL/GenBank/DDBJ whole genome shotgun (WGS) entry which is preliminary data.</text>
</comment>
<dbReference type="GO" id="GO:0003735">
    <property type="term" value="F:structural constituent of ribosome"/>
    <property type="evidence" value="ECO:0007669"/>
    <property type="project" value="InterPro"/>
</dbReference>
<name>A0A9P1C3J2_9DINO</name>
<evidence type="ECO:0000313" key="6">
    <source>
        <dbReference type="EMBL" id="CAL4770498.1"/>
    </source>
</evidence>
<keyword evidence="2 6" id="KW-0689">Ribosomal protein</keyword>
<dbReference type="Proteomes" id="UP001152797">
    <property type="component" value="Unassembled WGS sequence"/>
</dbReference>
<reference evidence="4" key="1">
    <citation type="submission" date="2022-10" db="EMBL/GenBank/DDBJ databases">
        <authorList>
            <person name="Chen Y."/>
            <person name="Dougan E. K."/>
            <person name="Chan C."/>
            <person name="Rhodes N."/>
            <person name="Thang M."/>
        </authorList>
    </citation>
    <scope>NUCLEOTIDE SEQUENCE</scope>
</reference>
<reference evidence="5" key="2">
    <citation type="submission" date="2024-04" db="EMBL/GenBank/DDBJ databases">
        <authorList>
            <person name="Chen Y."/>
            <person name="Shah S."/>
            <person name="Dougan E. K."/>
            <person name="Thang M."/>
            <person name="Chan C."/>
        </authorList>
    </citation>
    <scope>NUCLEOTIDE SEQUENCE [LARGE SCALE GENOMIC DNA]</scope>
</reference>
<dbReference type="GO" id="GO:0005762">
    <property type="term" value="C:mitochondrial large ribosomal subunit"/>
    <property type="evidence" value="ECO:0007669"/>
    <property type="project" value="TreeGrafter"/>
</dbReference>
<evidence type="ECO:0000256" key="2">
    <source>
        <dbReference type="ARBA" id="ARBA00022980"/>
    </source>
</evidence>
<dbReference type="EMBL" id="CAMXCT010000779">
    <property type="protein sequence ID" value="CAI3983186.1"/>
    <property type="molecule type" value="Genomic_DNA"/>
</dbReference>
<dbReference type="InterPro" id="IPR036899">
    <property type="entry name" value="Ribosomal_uL13_sf"/>
</dbReference>